<evidence type="ECO:0000313" key="2">
    <source>
        <dbReference type="EMBL" id="KAK3933555.1"/>
    </source>
</evidence>
<sequence>MSPVIDEDEHDARRSKSQELTVHLVVCFLQYALNLCLIQDPSTNTEVRPRLDRRREAVSVAGQVTVIAEDDGGICAMERQPYRWGKSYPSMASIEAKRAFKYIHVDEHTGVFHPLVSNETIAQYLGEAIHHSKTCSSLPLLTFLRFVHFHFPARYKDYLNTSTKMAQRNILFATMSCTRWFSLQSVEGRKSTGSLCHTLALLRWHESQVATHSRASKSLKQDEGSDFSRALGDNSD</sequence>
<keyword evidence="3" id="KW-1185">Reference proteome</keyword>
<name>A0AAN6MV10_9PEZI</name>
<comment type="caution">
    <text evidence="2">The sequence shown here is derived from an EMBL/GenBank/DDBJ whole genome shotgun (WGS) entry which is preliminary data.</text>
</comment>
<dbReference type="Proteomes" id="UP001303473">
    <property type="component" value="Unassembled WGS sequence"/>
</dbReference>
<organism evidence="2 3">
    <name type="scientific">Diplogelasinospora grovesii</name>
    <dbReference type="NCBI Taxonomy" id="303347"/>
    <lineage>
        <taxon>Eukaryota</taxon>
        <taxon>Fungi</taxon>
        <taxon>Dikarya</taxon>
        <taxon>Ascomycota</taxon>
        <taxon>Pezizomycotina</taxon>
        <taxon>Sordariomycetes</taxon>
        <taxon>Sordariomycetidae</taxon>
        <taxon>Sordariales</taxon>
        <taxon>Diplogelasinosporaceae</taxon>
        <taxon>Diplogelasinospora</taxon>
    </lineage>
</organism>
<dbReference type="EMBL" id="MU854139">
    <property type="protein sequence ID" value="KAK3933555.1"/>
    <property type="molecule type" value="Genomic_DNA"/>
</dbReference>
<protein>
    <submittedName>
        <fullName evidence="2">Uncharacterized protein</fullName>
    </submittedName>
</protein>
<evidence type="ECO:0000313" key="3">
    <source>
        <dbReference type="Proteomes" id="UP001303473"/>
    </source>
</evidence>
<reference evidence="3" key="1">
    <citation type="journal article" date="2023" name="Mol. Phylogenet. Evol.">
        <title>Genome-scale phylogeny and comparative genomics of the fungal order Sordariales.</title>
        <authorList>
            <person name="Hensen N."/>
            <person name="Bonometti L."/>
            <person name="Westerberg I."/>
            <person name="Brannstrom I.O."/>
            <person name="Guillou S."/>
            <person name="Cros-Aarteil S."/>
            <person name="Calhoun S."/>
            <person name="Haridas S."/>
            <person name="Kuo A."/>
            <person name="Mondo S."/>
            <person name="Pangilinan J."/>
            <person name="Riley R."/>
            <person name="LaButti K."/>
            <person name="Andreopoulos B."/>
            <person name="Lipzen A."/>
            <person name="Chen C."/>
            <person name="Yan M."/>
            <person name="Daum C."/>
            <person name="Ng V."/>
            <person name="Clum A."/>
            <person name="Steindorff A."/>
            <person name="Ohm R.A."/>
            <person name="Martin F."/>
            <person name="Silar P."/>
            <person name="Natvig D.O."/>
            <person name="Lalanne C."/>
            <person name="Gautier V."/>
            <person name="Ament-Velasquez S.L."/>
            <person name="Kruys A."/>
            <person name="Hutchinson M.I."/>
            <person name="Powell A.J."/>
            <person name="Barry K."/>
            <person name="Miller A.N."/>
            <person name="Grigoriev I.V."/>
            <person name="Debuchy R."/>
            <person name="Gladieux P."/>
            <person name="Hiltunen Thoren M."/>
            <person name="Johannesson H."/>
        </authorList>
    </citation>
    <scope>NUCLEOTIDE SEQUENCE [LARGE SCALE GENOMIC DNA]</scope>
    <source>
        <strain evidence="3">CBS 340.73</strain>
    </source>
</reference>
<gene>
    <name evidence="2" type="ORF">QBC46DRAFT_368696</name>
</gene>
<feature type="region of interest" description="Disordered" evidence="1">
    <location>
        <begin position="214"/>
        <end position="236"/>
    </location>
</feature>
<evidence type="ECO:0000256" key="1">
    <source>
        <dbReference type="SAM" id="MobiDB-lite"/>
    </source>
</evidence>
<dbReference type="AlphaFoldDB" id="A0AAN6MV10"/>
<proteinExistence type="predicted"/>
<accession>A0AAN6MV10</accession>